<evidence type="ECO:0000313" key="3">
    <source>
        <dbReference type="Proteomes" id="UP000254777"/>
    </source>
</evidence>
<dbReference type="RefSeq" id="WP_004823225.1">
    <property type="nucleotide sequence ID" value="NZ_UGTH01000001.1"/>
</dbReference>
<dbReference type="Pfam" id="PF01966">
    <property type="entry name" value="HD"/>
    <property type="match status" value="1"/>
</dbReference>
<dbReference type="SMART" id="SM00471">
    <property type="entry name" value="HDc"/>
    <property type="match status" value="1"/>
</dbReference>
<dbReference type="PROSITE" id="PS51831">
    <property type="entry name" value="HD"/>
    <property type="match status" value="1"/>
</dbReference>
<name>A0A379D8L3_9FIRM</name>
<dbReference type="InterPro" id="IPR006674">
    <property type="entry name" value="HD_domain"/>
</dbReference>
<dbReference type="CDD" id="cd00077">
    <property type="entry name" value="HDc"/>
    <property type="match status" value="1"/>
</dbReference>
<dbReference type="InterPro" id="IPR003607">
    <property type="entry name" value="HD/PDEase_dom"/>
</dbReference>
<accession>A0A379D8L3</accession>
<dbReference type="Proteomes" id="UP000254777">
    <property type="component" value="Unassembled WGS sequence"/>
</dbReference>
<dbReference type="Gene3D" id="1.10.3210.10">
    <property type="entry name" value="Hypothetical protein af1432"/>
    <property type="match status" value="1"/>
</dbReference>
<dbReference type="AlphaFoldDB" id="A0A379D8L3"/>
<reference evidence="2 3" key="1">
    <citation type="submission" date="2018-06" db="EMBL/GenBank/DDBJ databases">
        <authorList>
            <consortium name="Pathogen Informatics"/>
            <person name="Doyle S."/>
        </authorList>
    </citation>
    <scope>NUCLEOTIDE SEQUENCE [LARGE SCALE GENOMIC DNA]</scope>
    <source>
        <strain evidence="2 3">NCTC11088</strain>
    </source>
</reference>
<sequence>MENSNIIFNLDFIQDLLKDLKTLEDDRIYCRHNLTHFLDVARICYILCLENNIYISKDVIYSAALLHDLGRAYEYKNGTPHDLASIDIAKKALFSTNFTNDEKDLILSAIKHHRKKSDFLNFESLFYKADKLSRDCYNCKAEGCKWGNHKKNLEIKY</sequence>
<dbReference type="SUPFAM" id="SSF109604">
    <property type="entry name" value="HD-domain/PDEase-like"/>
    <property type="match status" value="1"/>
</dbReference>
<evidence type="ECO:0000313" key="2">
    <source>
        <dbReference type="EMBL" id="SUB74318.1"/>
    </source>
</evidence>
<protein>
    <submittedName>
        <fullName evidence="2">Phosphodiesterase</fullName>
    </submittedName>
</protein>
<evidence type="ECO:0000259" key="1">
    <source>
        <dbReference type="PROSITE" id="PS51831"/>
    </source>
</evidence>
<proteinExistence type="predicted"/>
<organism evidence="2 3">
    <name type="scientific">Peptoniphilus indolicus</name>
    <dbReference type="NCBI Taxonomy" id="33030"/>
    <lineage>
        <taxon>Bacteria</taxon>
        <taxon>Bacillati</taxon>
        <taxon>Bacillota</taxon>
        <taxon>Tissierellia</taxon>
        <taxon>Tissierellales</taxon>
        <taxon>Peptoniphilaceae</taxon>
        <taxon>Peptoniphilus</taxon>
    </lineage>
</organism>
<gene>
    <name evidence="2" type="ORF">NCTC11088_00048</name>
</gene>
<dbReference type="EMBL" id="UGTH01000001">
    <property type="protein sequence ID" value="SUB74318.1"/>
    <property type="molecule type" value="Genomic_DNA"/>
</dbReference>
<feature type="domain" description="HD" evidence="1">
    <location>
        <begin position="33"/>
        <end position="135"/>
    </location>
</feature>